<dbReference type="OrthoDB" id="580767at2"/>
<feature type="region of interest" description="Disordered" evidence="1">
    <location>
        <begin position="1"/>
        <end position="22"/>
    </location>
</feature>
<proteinExistence type="predicted"/>
<protein>
    <submittedName>
        <fullName evidence="2">Tetratricopeptide repeat protein</fullName>
    </submittedName>
</protein>
<dbReference type="Proteomes" id="UP000325787">
    <property type="component" value="Chromosome"/>
</dbReference>
<reference evidence="3" key="1">
    <citation type="journal article" date="2021" name="Curr. Microbiol.">
        <title>Complete genome of nocamycin-producing strain Saccharothrix syringae NRRL B-16468 reveals the biosynthetic potential for secondary metabolites.</title>
        <authorList>
            <person name="Mo X."/>
            <person name="Yang S."/>
        </authorList>
    </citation>
    <scope>NUCLEOTIDE SEQUENCE [LARGE SCALE GENOMIC DNA]</scope>
    <source>
        <strain evidence="3">ATCC 51364 / DSM 43886 / JCM 6844 / KCTC 9398 / NBRC 14523 / NRRL B-16468 / INA 2240</strain>
    </source>
</reference>
<name>A0A5Q0H7I4_SACSY</name>
<dbReference type="PANTHER" id="PTHR46082:SF6">
    <property type="entry name" value="AAA+ ATPASE DOMAIN-CONTAINING PROTEIN-RELATED"/>
    <property type="match status" value="1"/>
</dbReference>
<dbReference type="NCBIfam" id="NF040586">
    <property type="entry name" value="FxSxx_TPR"/>
    <property type="match status" value="1"/>
</dbReference>
<dbReference type="SUPFAM" id="SSF52540">
    <property type="entry name" value="P-loop containing nucleoside triphosphate hydrolases"/>
    <property type="match status" value="2"/>
</dbReference>
<dbReference type="AlphaFoldDB" id="A0A5Q0H7I4"/>
<dbReference type="InterPro" id="IPR011990">
    <property type="entry name" value="TPR-like_helical_dom_sf"/>
</dbReference>
<dbReference type="InterPro" id="IPR027417">
    <property type="entry name" value="P-loop_NTPase"/>
</dbReference>
<dbReference type="RefSeq" id="WP_153278679.1">
    <property type="nucleotide sequence ID" value="NZ_CP034550.1"/>
</dbReference>
<organism evidence="2 3">
    <name type="scientific">Saccharothrix syringae</name>
    <name type="common">Nocardiopsis syringae</name>
    <dbReference type="NCBI Taxonomy" id="103733"/>
    <lineage>
        <taxon>Bacteria</taxon>
        <taxon>Bacillati</taxon>
        <taxon>Actinomycetota</taxon>
        <taxon>Actinomycetes</taxon>
        <taxon>Pseudonocardiales</taxon>
        <taxon>Pseudonocardiaceae</taxon>
        <taxon>Saccharothrix</taxon>
    </lineage>
</organism>
<evidence type="ECO:0000256" key="1">
    <source>
        <dbReference type="SAM" id="MobiDB-lite"/>
    </source>
</evidence>
<dbReference type="SUPFAM" id="SSF48452">
    <property type="entry name" value="TPR-like"/>
    <property type="match status" value="3"/>
</dbReference>
<dbReference type="Gene3D" id="1.25.40.10">
    <property type="entry name" value="Tetratricopeptide repeat domain"/>
    <property type="match status" value="2"/>
</dbReference>
<dbReference type="KEGG" id="ssyi:EKG83_36375"/>
<dbReference type="PANTHER" id="PTHR46082">
    <property type="entry name" value="ATP/GTP-BINDING PROTEIN-RELATED"/>
    <property type="match status" value="1"/>
</dbReference>
<accession>A0A5Q0H7I4</accession>
<feature type="compositionally biased region" description="Polar residues" evidence="1">
    <location>
        <begin position="11"/>
        <end position="22"/>
    </location>
</feature>
<evidence type="ECO:0000313" key="3">
    <source>
        <dbReference type="Proteomes" id="UP000325787"/>
    </source>
</evidence>
<dbReference type="EMBL" id="CP034550">
    <property type="protein sequence ID" value="QFZ22161.1"/>
    <property type="molecule type" value="Genomic_DNA"/>
</dbReference>
<dbReference type="Gene3D" id="3.40.50.300">
    <property type="entry name" value="P-loop containing nucleotide triphosphate hydrolases"/>
    <property type="match status" value="2"/>
</dbReference>
<gene>
    <name evidence="2" type="ORF">EKG83_36375</name>
</gene>
<evidence type="ECO:0000313" key="2">
    <source>
        <dbReference type="EMBL" id="QFZ22161.1"/>
    </source>
</evidence>
<dbReference type="InterPro" id="IPR053137">
    <property type="entry name" value="NLR-like"/>
</dbReference>
<keyword evidence="3" id="KW-1185">Reference proteome</keyword>
<sequence length="1257" mass="134867">MPESPAALEQHMSSPRTAPPHTSVTAFLSATGGTGRTSAVANLSWVLATAGQRVLVVDWGSEVPRVREYLEPFLVTRRGLPDALARGLLAAYRPDPVRDEDPLPAVDRFAPPAGEGGYVDVVSPMSTDPAGRPQPETAHGDPGAIAELRARLAESDYDQVLIDAPTGAGDESLTLVATLCELAVVCFRPRPRAIADAADLASRLRKRAPIRIDLVPVATLFDDADEQSRAQRIRSAIHAAFAELLAGQPKRVPDGGAVELPYRPYDAFDPLLAILVEEPDPDRPRGGALEVQYGRLAAAVTGGSVTAVPPVPPVLRARYRRVFGLASTAEPDRVVVAYAPRDRPWFDWVRGQLERAGAAVRSLADAGSWTAAEDPPGVVVLSSPHLGPVRLPDRPLTVLRLALTEDEPGNGALSVHEHTPEALSARLLGHFGLIDRPGAEHEPGMRVPGSHPEVFGLPPRHPAFVGRDEDLEVLRDRFLAAGDERAAVTVEGVSGVGKSELALEYAYRFSADYAVVWWLPAHDRQAVLGALAELAARLRQPGSTDYGTLAALDRLTGDPAYARFLLVYDNADDLDLLADLLPAGATGHVLITSAAGGGGGELELAPMSAEDSARLVLDRVPGLTPEDARRVADATGRLPLSLDLVASWLAETARAELGAGSRDADAATWATRTLFEHLERTEPDGVARVVAVAVDSLRGSATGRLAVLVAQLCAFLSPEGADLGLVRSRAFLDRLVAAGGVDAEPLELDAGEVDRVLWHGARHGLFRVDWGDQYTLRMHRVVQRAVREALSPAEREARQGDVLAALAAYAPTEVEDTSPTRRARFTELQKHVFPSGALGSDDPRVRRWLVNQVRFLFTDGGAGVRRAALGPGRALLDSWTERFGPADPLRNRLAAQLANVHRVLGNPVEALRLDDLALAQQRRALELTHPQPLVTARGRAGDLRGLGLFAEALAEDQATWEGLRAVLGDDHPDTRRAANNLASSMFLSGDAAGALALEEDNYLRRRRLFGTGDARTWTTLAQIGLYQRELGRYPEALESLLTASQQLQALRPELNQVQVGVQWNYAIALRLAGRTRAAKDRTGKALRDYRELIGPNHPYTLGCMLSFAADHRRVGGDPELAVELAGSALEGFRQHVGLHDHHPFIALCELGLGLALRAAGDATGAVDHVGSAVATLRGRLGDTHPWTLAAAVDEARVVAAAGEPDRAAELIAEAHTDCVEFLGPDHPHTAVAAHDLRLAAHPTDQDWRECDLDVPHT</sequence>
<dbReference type="Pfam" id="PF13374">
    <property type="entry name" value="TPR_10"/>
    <property type="match status" value="2"/>
</dbReference>